<evidence type="ECO:0000313" key="3">
    <source>
        <dbReference type="Proteomes" id="UP000006052"/>
    </source>
</evidence>
<dbReference type="PROSITE" id="PS51257">
    <property type="entry name" value="PROKAR_LIPOPROTEIN"/>
    <property type="match status" value="1"/>
</dbReference>
<gene>
    <name evidence="2" type="ordered locus">Alfi_0955</name>
</gene>
<dbReference type="AlphaFoldDB" id="I3YJZ9"/>
<evidence type="ECO:0000256" key="1">
    <source>
        <dbReference type="SAM" id="Phobius"/>
    </source>
</evidence>
<dbReference type="PATRIC" id="fig|679935.3.peg.882"/>
<evidence type="ECO:0000313" key="2">
    <source>
        <dbReference type="EMBL" id="AFL77317.1"/>
    </source>
</evidence>
<proteinExistence type="predicted"/>
<dbReference type="STRING" id="679935.Alfi_0955"/>
<keyword evidence="1" id="KW-1133">Transmembrane helix</keyword>
<accession>I3YJZ9</accession>
<name>I3YJZ9_ALIFI</name>
<dbReference type="EMBL" id="CP003274">
    <property type="protein sequence ID" value="AFL77317.1"/>
    <property type="molecule type" value="Genomic_DNA"/>
</dbReference>
<sequence length="92" mass="10586">MKKRKIANILLYCILATIWGVLIASLFVGCNLYEKEEIEIIRCPEIKTDTIKIPDWDKYSESYRYGQRIYSHGPAFTAWAARTVQSRSGGLL</sequence>
<dbReference type="HOGENOM" id="CLU_2406819_0_0_10"/>
<organism evidence="2 3">
    <name type="scientific">Alistipes finegoldii (strain DSM 17242 / JCM 16770 / CCUG 46020 / CIP 107999 / KCTC 15236 / AHN 2437)</name>
    <dbReference type="NCBI Taxonomy" id="679935"/>
    <lineage>
        <taxon>Bacteria</taxon>
        <taxon>Pseudomonadati</taxon>
        <taxon>Bacteroidota</taxon>
        <taxon>Bacteroidia</taxon>
        <taxon>Bacteroidales</taxon>
        <taxon>Rikenellaceae</taxon>
        <taxon>Alistipes</taxon>
    </lineage>
</organism>
<keyword evidence="1" id="KW-0472">Membrane</keyword>
<reference evidence="3" key="1">
    <citation type="journal article" date="2013" name="Stand. Genomic Sci.">
        <title>Complete genome sequence of the bile-resistant pigment-producing anaerobe Alistipes finegoldii type strain (AHN2437(T)).</title>
        <authorList>
            <person name="Mavromatis K."/>
            <person name="Stackebrandt E."/>
            <person name="Munk C."/>
            <person name="Lapidus A."/>
            <person name="Nolan M."/>
            <person name="Lucas S."/>
            <person name="Hammon N."/>
            <person name="Deshpande S."/>
            <person name="Cheng J.F."/>
            <person name="Tapia R."/>
            <person name="Goodwin L.A."/>
            <person name="Pitluck S."/>
            <person name="Liolios K."/>
            <person name="Pagani I."/>
            <person name="Ivanova N."/>
            <person name="Mikhailova N."/>
            <person name="Huntemann M."/>
            <person name="Pati A."/>
            <person name="Chen A."/>
            <person name="Palaniappan K."/>
            <person name="Land M."/>
            <person name="Hauser L."/>
            <person name="Rohde M."/>
            <person name="Gronow S."/>
            <person name="Goker M."/>
            <person name="Detter J.C."/>
            <person name="Bristow J."/>
            <person name="Eisen J.A."/>
            <person name="Markowitz V."/>
            <person name="Hugenholtz P."/>
            <person name="Kyrpides N.C."/>
            <person name="Klenk H.P."/>
            <person name="Woyke T."/>
        </authorList>
    </citation>
    <scope>NUCLEOTIDE SEQUENCE</scope>
    <source>
        <strain evidence="3">DSM 17242 / JCM 16770 / AHN 2437 / CCUG 46020 / CIP 107999</strain>
    </source>
</reference>
<protein>
    <submittedName>
        <fullName evidence="2">Uncharacterized protein</fullName>
    </submittedName>
</protein>
<feature type="transmembrane region" description="Helical" evidence="1">
    <location>
        <begin position="9"/>
        <end position="28"/>
    </location>
</feature>
<dbReference type="KEGG" id="afd:Alfi_0955"/>
<dbReference type="RefSeq" id="WP_014774968.1">
    <property type="nucleotide sequence ID" value="NC_018011.1"/>
</dbReference>
<dbReference type="Proteomes" id="UP000006052">
    <property type="component" value="Chromosome"/>
</dbReference>
<keyword evidence="1" id="KW-0812">Transmembrane</keyword>